<proteinExistence type="predicted"/>
<feature type="region of interest" description="Disordered" evidence="1">
    <location>
        <begin position="62"/>
        <end position="146"/>
    </location>
</feature>
<protein>
    <submittedName>
        <fullName evidence="2">Uncharacterized protein</fullName>
    </submittedName>
</protein>
<dbReference type="AlphaFoldDB" id="A0A4E0S1Z0"/>
<dbReference type="Proteomes" id="UP000230066">
    <property type="component" value="Unassembled WGS sequence"/>
</dbReference>
<comment type="caution">
    <text evidence="2">The sequence shown here is derived from an EMBL/GenBank/DDBJ whole genome shotgun (WGS) entry which is preliminary data.</text>
</comment>
<name>A0A4E0S1Z0_FASHE</name>
<organism evidence="2 3">
    <name type="scientific">Fasciola hepatica</name>
    <name type="common">Liver fluke</name>
    <dbReference type="NCBI Taxonomy" id="6192"/>
    <lineage>
        <taxon>Eukaryota</taxon>
        <taxon>Metazoa</taxon>
        <taxon>Spiralia</taxon>
        <taxon>Lophotrochozoa</taxon>
        <taxon>Platyhelminthes</taxon>
        <taxon>Trematoda</taxon>
        <taxon>Digenea</taxon>
        <taxon>Plagiorchiida</taxon>
        <taxon>Echinostomata</taxon>
        <taxon>Echinostomatoidea</taxon>
        <taxon>Fasciolidae</taxon>
        <taxon>Fasciola</taxon>
    </lineage>
</organism>
<sequence>MAAILKFYLQAYSISPLDKDLEALIFLSKKPNILDIGKIAKCAHIFISSKCEMKRNILTSFGVPVDNEDDGQASDELEIPGEEDEDLQPERTSSDSSNSDDEANTLRTEANNSVQTLDRSSEGESSKTDGDIESGSREKLPLAKAT</sequence>
<reference evidence="2" key="1">
    <citation type="submission" date="2019-03" db="EMBL/GenBank/DDBJ databases">
        <title>Improved annotation for the trematode Fasciola hepatica.</title>
        <authorList>
            <person name="Choi Y.-J."/>
            <person name="Martin J."/>
            <person name="Mitreva M."/>
        </authorList>
    </citation>
    <scope>NUCLEOTIDE SEQUENCE [LARGE SCALE GENOMIC DNA]</scope>
</reference>
<feature type="compositionally biased region" description="Basic and acidic residues" evidence="1">
    <location>
        <begin position="119"/>
        <end position="146"/>
    </location>
</feature>
<accession>A0A4E0S1Z0</accession>
<gene>
    <name evidence="2" type="ORF">D915_003658</name>
</gene>
<feature type="compositionally biased region" description="Polar residues" evidence="1">
    <location>
        <begin position="105"/>
        <end position="118"/>
    </location>
</feature>
<evidence type="ECO:0000313" key="3">
    <source>
        <dbReference type="Proteomes" id="UP000230066"/>
    </source>
</evidence>
<dbReference type="EMBL" id="JXXN02001209">
    <property type="protein sequence ID" value="THD25280.1"/>
    <property type="molecule type" value="Genomic_DNA"/>
</dbReference>
<feature type="compositionally biased region" description="Acidic residues" evidence="1">
    <location>
        <begin position="66"/>
        <end position="87"/>
    </location>
</feature>
<evidence type="ECO:0000256" key="1">
    <source>
        <dbReference type="SAM" id="MobiDB-lite"/>
    </source>
</evidence>
<evidence type="ECO:0000313" key="2">
    <source>
        <dbReference type="EMBL" id="THD25280.1"/>
    </source>
</evidence>
<keyword evidence="3" id="KW-1185">Reference proteome</keyword>